<dbReference type="EMBL" id="NPEX01000006">
    <property type="protein sequence ID" value="RAI45879.1"/>
    <property type="molecule type" value="Genomic_DNA"/>
</dbReference>
<evidence type="ECO:0000256" key="1">
    <source>
        <dbReference type="ARBA" id="ARBA00006745"/>
    </source>
</evidence>
<dbReference type="InterPro" id="IPR050287">
    <property type="entry name" value="MTA/SAH_deaminase"/>
</dbReference>
<dbReference type="SUPFAM" id="SSF51556">
    <property type="entry name" value="Metallo-dependent hydrolases"/>
    <property type="match status" value="1"/>
</dbReference>
<dbReference type="Gene3D" id="3.20.20.140">
    <property type="entry name" value="Metal-dependent hydrolases"/>
    <property type="match status" value="1"/>
</dbReference>
<dbReference type="InterPro" id="IPR011059">
    <property type="entry name" value="Metal-dep_hydrolase_composite"/>
</dbReference>
<dbReference type="PANTHER" id="PTHR43794">
    <property type="entry name" value="AMINOHYDROLASE SSNA-RELATED"/>
    <property type="match status" value="1"/>
</dbReference>
<dbReference type="RefSeq" id="WP_111417341.1">
    <property type="nucleotide sequence ID" value="NZ_NPEX01000006.1"/>
</dbReference>
<accession>A0A327L4K9</accession>
<evidence type="ECO:0000313" key="4">
    <source>
        <dbReference type="EMBL" id="RAI45879.1"/>
    </source>
</evidence>
<keyword evidence="2 4" id="KW-0378">Hydrolase</keyword>
<dbReference type="GO" id="GO:0016810">
    <property type="term" value="F:hydrolase activity, acting on carbon-nitrogen (but not peptide) bonds"/>
    <property type="evidence" value="ECO:0007669"/>
    <property type="project" value="InterPro"/>
</dbReference>
<dbReference type="InterPro" id="IPR006680">
    <property type="entry name" value="Amidohydro-rel"/>
</dbReference>
<dbReference type="PANTHER" id="PTHR43794:SF11">
    <property type="entry name" value="AMIDOHYDROLASE-RELATED DOMAIN-CONTAINING PROTEIN"/>
    <property type="match status" value="1"/>
</dbReference>
<protein>
    <submittedName>
        <fullName evidence="4">Amidohydrolase</fullName>
    </submittedName>
</protein>
<reference evidence="4 5" key="1">
    <citation type="submission" date="2017-07" db="EMBL/GenBank/DDBJ databases">
        <title>Draft Genome Sequences of Select Purple Nonsulfur Bacteria.</title>
        <authorList>
            <person name="Lasarre B."/>
            <person name="Mckinlay J.B."/>
        </authorList>
    </citation>
    <scope>NUCLEOTIDE SEQUENCE [LARGE SCALE GENOMIC DNA]</scope>
    <source>
        <strain evidence="4 5">DSM 5909</strain>
    </source>
</reference>
<keyword evidence="5" id="KW-1185">Reference proteome</keyword>
<dbReference type="OrthoDB" id="9796020at2"/>
<gene>
    <name evidence="4" type="ORF">CH341_01915</name>
</gene>
<evidence type="ECO:0000256" key="2">
    <source>
        <dbReference type="ARBA" id="ARBA00022801"/>
    </source>
</evidence>
<evidence type="ECO:0000259" key="3">
    <source>
        <dbReference type="Pfam" id="PF01979"/>
    </source>
</evidence>
<dbReference type="CDD" id="cd01298">
    <property type="entry name" value="ATZ_TRZ_like"/>
    <property type="match status" value="1"/>
</dbReference>
<dbReference type="SUPFAM" id="SSF51338">
    <property type="entry name" value="Composite domain of metallo-dependent hydrolases"/>
    <property type="match status" value="1"/>
</dbReference>
<dbReference type="Pfam" id="PF01979">
    <property type="entry name" value="Amidohydro_1"/>
    <property type="match status" value="1"/>
</dbReference>
<name>A0A327L4K9_9BRAD</name>
<dbReference type="Proteomes" id="UP000249130">
    <property type="component" value="Unassembled WGS sequence"/>
</dbReference>
<dbReference type="NCBIfam" id="NF009059">
    <property type="entry name" value="PRK12393.1"/>
    <property type="match status" value="1"/>
</dbReference>
<comment type="caution">
    <text evidence="4">The sequence shown here is derived from an EMBL/GenBank/DDBJ whole genome shotgun (WGS) entry which is preliminary data.</text>
</comment>
<dbReference type="InterPro" id="IPR032466">
    <property type="entry name" value="Metal_Hydrolase"/>
</dbReference>
<feature type="domain" description="Amidohydrolase-related" evidence="3">
    <location>
        <begin position="55"/>
        <end position="425"/>
    </location>
</feature>
<evidence type="ECO:0000313" key="5">
    <source>
        <dbReference type="Proteomes" id="UP000249130"/>
    </source>
</evidence>
<dbReference type="Gene3D" id="2.30.40.10">
    <property type="entry name" value="Urease, subunit C, domain 1"/>
    <property type="match status" value="2"/>
</dbReference>
<proteinExistence type="inferred from homology"/>
<organism evidence="4 5">
    <name type="scientific">Rhodoplanes roseus</name>
    <dbReference type="NCBI Taxonomy" id="29409"/>
    <lineage>
        <taxon>Bacteria</taxon>
        <taxon>Pseudomonadati</taxon>
        <taxon>Pseudomonadota</taxon>
        <taxon>Alphaproteobacteria</taxon>
        <taxon>Hyphomicrobiales</taxon>
        <taxon>Nitrobacteraceae</taxon>
        <taxon>Rhodoplanes</taxon>
    </lineage>
</organism>
<comment type="similarity">
    <text evidence="1">Belongs to the metallo-dependent hydrolases superfamily. ATZ/TRZ family.</text>
</comment>
<sequence>MDLLIRNATAIMTGGSGAAARATGPDIRLRGTRIAAIGALTPEPGERVLDATDCVVYPGWINTHHHLFQSLMKGIPAGIDLQLAPWLSAVPVAYRRFVDEETLRIAATIGIAELLLSGCTTIADHHYAYWPGMGFDGSALLFDIADRFGVRFVLMRGGATKVREIDLNPPPEARPETLDGMLASVEADVGRFHQCGGDAMRKVILAPTTPTWSVHAHELPEFAAAARKMGIGLHSHLSESLDYVHFCRDVHGCTPLEFVQRHDWVGPDVFFAHLCHMQPDEIRLMAETGTGMAHCPQSNCRLGSGIAPAPALARLGGRVSLGVDGAASNEAADMINESHMAWLVHRARDGAASVTVEDVIHWGTAGGANVLGLSDTGTLAPGMAADLMVYSLDHVRYAGLHDSAIGPVAGGGQAHVKYGFCNGRLIVEDGRIPGLDLPSLFAEARKAVGRMLA</sequence>
<dbReference type="AlphaFoldDB" id="A0A327L4K9"/>